<accession>A0A9W2YUC2</accession>
<keyword evidence="4" id="KW-1185">Reference proteome</keyword>
<gene>
    <name evidence="5" type="primary">LOC106055296</name>
</gene>
<dbReference type="AlphaFoldDB" id="A0A9W2YUC2"/>
<keyword evidence="1" id="KW-1133">Transmembrane helix</keyword>
<dbReference type="PROSITE" id="PS50835">
    <property type="entry name" value="IG_LIKE"/>
    <property type="match status" value="1"/>
</dbReference>
<evidence type="ECO:0000313" key="5">
    <source>
        <dbReference type="RefSeq" id="XP_055866271.1"/>
    </source>
</evidence>
<proteinExistence type="predicted"/>
<keyword evidence="1" id="KW-0472">Membrane</keyword>
<feature type="domain" description="Ig-like" evidence="3">
    <location>
        <begin position="244"/>
        <end position="317"/>
    </location>
</feature>
<feature type="transmembrane region" description="Helical" evidence="1">
    <location>
        <begin position="343"/>
        <end position="364"/>
    </location>
</feature>
<keyword evidence="2" id="KW-0732">Signal</keyword>
<evidence type="ECO:0000256" key="2">
    <source>
        <dbReference type="SAM" id="SignalP"/>
    </source>
</evidence>
<feature type="signal peptide" evidence="2">
    <location>
        <begin position="1"/>
        <end position="19"/>
    </location>
</feature>
<evidence type="ECO:0000256" key="1">
    <source>
        <dbReference type="SAM" id="Phobius"/>
    </source>
</evidence>
<feature type="chain" id="PRO_5040968329" evidence="2">
    <location>
        <begin position="20"/>
        <end position="514"/>
    </location>
</feature>
<dbReference type="GeneID" id="106055296"/>
<keyword evidence="1" id="KW-0812">Transmembrane</keyword>
<evidence type="ECO:0000313" key="4">
    <source>
        <dbReference type="Proteomes" id="UP001165740"/>
    </source>
</evidence>
<reference evidence="5" key="1">
    <citation type="submission" date="2025-08" db="UniProtKB">
        <authorList>
            <consortium name="RefSeq"/>
        </authorList>
    </citation>
    <scope>IDENTIFICATION</scope>
</reference>
<dbReference type="RefSeq" id="XP_055866271.1">
    <property type="nucleotide sequence ID" value="XM_056010296.1"/>
</dbReference>
<sequence>MMYCLVKRYALIWILLSSSQYQCGMLYCDSVEEGSLAILQIPTNFSTIYSNSQMYMNDRLKCICHSNIRQCDLIENSGLTCNWDDVTNIITVTETNITRSSNNDTKECWNIRRYSPTSTDQCCFQIFSKAENLTCVSRSKESVNVSCTATKIFPEASCLFTISRNTHQAKNTIIYASNSKYWPTNSSDDLFYYKATCEFYRDITLETVGSYKVQVSMYPNINNKTSSDKIYGVNKTLNIKFESPSIEFPNCVENVEEDVIANCSCKIKGLGSESATYSWLNTSGHVLLSNTSLLTYVATGYNTAFLCIARSEKFNFTISEVYNVTLITTYTTTRSTTTSSGTYVSIGITIVAIISLFSITVLVFRFGKCRSRHGIANTKINEEKFSELFFATEDFNNEDIYTVETNVNRKPPRSKLTYVPLSRTENATTVPLKVQSDEHTYSRISYTETGHYHTIERLSTSTIASTIDGIAKTCSRFQLQSSVSAQSSIKVSASQGDYSVAKVHGDVNDYETIT</sequence>
<evidence type="ECO:0000259" key="3">
    <source>
        <dbReference type="PROSITE" id="PS50835"/>
    </source>
</evidence>
<dbReference type="OrthoDB" id="6180756at2759"/>
<protein>
    <submittedName>
        <fullName evidence="5">Uncharacterized protein LOC106055296 isoform X1</fullName>
    </submittedName>
</protein>
<organism evidence="4 5">
    <name type="scientific">Biomphalaria glabrata</name>
    <name type="common">Bloodfluke planorb</name>
    <name type="synonym">Freshwater snail</name>
    <dbReference type="NCBI Taxonomy" id="6526"/>
    <lineage>
        <taxon>Eukaryota</taxon>
        <taxon>Metazoa</taxon>
        <taxon>Spiralia</taxon>
        <taxon>Lophotrochozoa</taxon>
        <taxon>Mollusca</taxon>
        <taxon>Gastropoda</taxon>
        <taxon>Heterobranchia</taxon>
        <taxon>Euthyneura</taxon>
        <taxon>Panpulmonata</taxon>
        <taxon>Hygrophila</taxon>
        <taxon>Lymnaeoidea</taxon>
        <taxon>Planorbidae</taxon>
        <taxon>Biomphalaria</taxon>
    </lineage>
</organism>
<name>A0A9W2YUC2_BIOGL</name>
<dbReference type="InterPro" id="IPR007110">
    <property type="entry name" value="Ig-like_dom"/>
</dbReference>
<dbReference type="Proteomes" id="UP001165740">
    <property type="component" value="Chromosome 14"/>
</dbReference>